<feature type="domain" description="MacB-like periplasmic core" evidence="9">
    <location>
        <begin position="33"/>
        <end position="256"/>
    </location>
</feature>
<accession>A0ABP8QCX5</accession>
<feature type="transmembrane region" description="Helical" evidence="7">
    <location>
        <begin position="332"/>
        <end position="359"/>
    </location>
</feature>
<sequence length="416" mass="46055">MRTSLPVNVPLLIARRYFLSKKKRNIITIISNISMVGVAVGTAALIIVLSVFNGLEDLVRSLYGKSDPTLVIAARQGKSFPIDTLLLTKVQNTPGVALLTEVIEDNALLQYHDRQMVVKMRGLSENYFGQIPIDSNLLAGDHRLRRGEREYALVGEGVQRELGVVLDNRLAPLRLLYPRQEPGRKTLNINPEKAFNEETILAGGIFQIEQHLDDSYLFVPLTFARRLLGYGNRRTALYVHVGASFKADKVKDDLRERLGQGFTVLDSDEQHVSLLKAIKIEKLFVFITFAFILLIASLNIFFSLSMLVIDKRKDIAVLQAIGATEQLVRQSFLLVGAIVALVGAVAGLVLGVAVCWVQQTFHIVSMGMATSVVDSYPVKMQAADIFFISLAIISITLAVSIRPALNAGRMQIRENL</sequence>
<dbReference type="Pfam" id="PF12704">
    <property type="entry name" value="MacB_PCD"/>
    <property type="match status" value="1"/>
</dbReference>
<gene>
    <name evidence="10" type="ORF">GCM10023172_22080</name>
</gene>
<comment type="similarity">
    <text evidence="2">Belongs to the ABC-4 integral membrane protein family. LolC/E subfamily.</text>
</comment>
<dbReference type="PANTHER" id="PTHR30489:SF0">
    <property type="entry name" value="LIPOPROTEIN-RELEASING SYSTEM TRANSMEMBRANE PROTEIN LOLE"/>
    <property type="match status" value="1"/>
</dbReference>
<keyword evidence="4 7" id="KW-0812">Transmembrane</keyword>
<evidence type="ECO:0000313" key="11">
    <source>
        <dbReference type="Proteomes" id="UP001501243"/>
    </source>
</evidence>
<evidence type="ECO:0000313" key="10">
    <source>
        <dbReference type="EMBL" id="GAA4500953.1"/>
    </source>
</evidence>
<keyword evidence="6 7" id="KW-0472">Membrane</keyword>
<evidence type="ECO:0000256" key="5">
    <source>
        <dbReference type="ARBA" id="ARBA00022989"/>
    </source>
</evidence>
<dbReference type="InterPro" id="IPR025857">
    <property type="entry name" value="MacB_PCD"/>
</dbReference>
<evidence type="ECO:0000259" key="8">
    <source>
        <dbReference type="Pfam" id="PF02687"/>
    </source>
</evidence>
<evidence type="ECO:0000256" key="4">
    <source>
        <dbReference type="ARBA" id="ARBA00022692"/>
    </source>
</evidence>
<feature type="domain" description="ABC3 transporter permease C-terminal" evidence="8">
    <location>
        <begin position="287"/>
        <end position="411"/>
    </location>
</feature>
<dbReference type="InterPro" id="IPR051447">
    <property type="entry name" value="Lipoprotein-release_system"/>
</dbReference>
<dbReference type="Pfam" id="PF02687">
    <property type="entry name" value="FtsX"/>
    <property type="match status" value="1"/>
</dbReference>
<dbReference type="Proteomes" id="UP001501243">
    <property type="component" value="Unassembled WGS sequence"/>
</dbReference>
<dbReference type="InterPro" id="IPR003838">
    <property type="entry name" value="ABC3_permease_C"/>
</dbReference>
<comment type="caution">
    <text evidence="10">The sequence shown here is derived from an EMBL/GenBank/DDBJ whole genome shotgun (WGS) entry which is preliminary data.</text>
</comment>
<feature type="transmembrane region" description="Helical" evidence="7">
    <location>
        <begin position="26"/>
        <end position="52"/>
    </location>
</feature>
<name>A0ABP8QCX5_9BACT</name>
<comment type="subcellular location">
    <subcellularLocation>
        <location evidence="1">Cell membrane</location>
        <topology evidence="1">Multi-pass membrane protein</topology>
    </subcellularLocation>
</comment>
<reference evidence="11" key="1">
    <citation type="journal article" date="2019" name="Int. J. Syst. Evol. Microbiol.">
        <title>The Global Catalogue of Microorganisms (GCM) 10K type strain sequencing project: providing services to taxonomists for standard genome sequencing and annotation.</title>
        <authorList>
            <consortium name="The Broad Institute Genomics Platform"/>
            <consortium name="The Broad Institute Genome Sequencing Center for Infectious Disease"/>
            <person name="Wu L."/>
            <person name="Ma J."/>
        </authorList>
    </citation>
    <scope>NUCLEOTIDE SEQUENCE [LARGE SCALE GENOMIC DNA]</scope>
    <source>
        <strain evidence="11">JCM 17841</strain>
    </source>
</reference>
<evidence type="ECO:0000259" key="9">
    <source>
        <dbReference type="Pfam" id="PF12704"/>
    </source>
</evidence>
<dbReference type="EMBL" id="BAABGQ010000006">
    <property type="protein sequence ID" value="GAA4500953.1"/>
    <property type="molecule type" value="Genomic_DNA"/>
</dbReference>
<protein>
    <submittedName>
        <fullName evidence="10">FtsX-like permease family protein</fullName>
    </submittedName>
</protein>
<evidence type="ECO:0000256" key="2">
    <source>
        <dbReference type="ARBA" id="ARBA00005236"/>
    </source>
</evidence>
<proteinExistence type="inferred from homology"/>
<organism evidence="10 11">
    <name type="scientific">Hymenobacter ginsengisoli</name>
    <dbReference type="NCBI Taxonomy" id="1051626"/>
    <lineage>
        <taxon>Bacteria</taxon>
        <taxon>Pseudomonadati</taxon>
        <taxon>Bacteroidota</taxon>
        <taxon>Cytophagia</taxon>
        <taxon>Cytophagales</taxon>
        <taxon>Hymenobacteraceae</taxon>
        <taxon>Hymenobacter</taxon>
    </lineage>
</organism>
<feature type="transmembrane region" description="Helical" evidence="7">
    <location>
        <begin position="385"/>
        <end position="405"/>
    </location>
</feature>
<keyword evidence="3" id="KW-1003">Cell membrane</keyword>
<evidence type="ECO:0000256" key="7">
    <source>
        <dbReference type="SAM" id="Phobius"/>
    </source>
</evidence>
<keyword evidence="11" id="KW-1185">Reference proteome</keyword>
<evidence type="ECO:0000256" key="1">
    <source>
        <dbReference type="ARBA" id="ARBA00004651"/>
    </source>
</evidence>
<feature type="transmembrane region" description="Helical" evidence="7">
    <location>
        <begin position="283"/>
        <end position="309"/>
    </location>
</feature>
<evidence type="ECO:0000256" key="3">
    <source>
        <dbReference type="ARBA" id="ARBA00022475"/>
    </source>
</evidence>
<keyword evidence="5 7" id="KW-1133">Transmembrane helix</keyword>
<evidence type="ECO:0000256" key="6">
    <source>
        <dbReference type="ARBA" id="ARBA00023136"/>
    </source>
</evidence>
<dbReference type="PANTHER" id="PTHR30489">
    <property type="entry name" value="LIPOPROTEIN-RELEASING SYSTEM TRANSMEMBRANE PROTEIN LOLE"/>
    <property type="match status" value="1"/>
</dbReference>